<dbReference type="CDD" id="cd15887">
    <property type="entry name" value="SNARE_SNAP29N"/>
    <property type="match status" value="1"/>
</dbReference>
<evidence type="ECO:0000256" key="5">
    <source>
        <dbReference type="SAM" id="Coils"/>
    </source>
</evidence>
<dbReference type="GO" id="GO:0031629">
    <property type="term" value="P:synaptic vesicle fusion to presynaptic active zone membrane"/>
    <property type="evidence" value="ECO:0007669"/>
    <property type="project" value="TreeGrafter"/>
</dbReference>
<feature type="coiled-coil region" evidence="5">
    <location>
        <begin position="259"/>
        <end position="286"/>
    </location>
</feature>
<feature type="compositionally biased region" description="Polar residues" evidence="6">
    <location>
        <begin position="148"/>
        <end position="193"/>
    </location>
</feature>
<dbReference type="CDD" id="cd15856">
    <property type="entry name" value="SNARE_SNAP29C"/>
    <property type="match status" value="1"/>
</dbReference>
<dbReference type="PROSITE" id="PS50192">
    <property type="entry name" value="T_SNARE"/>
    <property type="match status" value="1"/>
</dbReference>
<dbReference type="PANTHER" id="PTHR19305">
    <property type="entry name" value="SYNAPTOSOMAL ASSOCIATED PROTEIN"/>
    <property type="match status" value="1"/>
</dbReference>
<evidence type="ECO:0000313" key="8">
    <source>
        <dbReference type="EMBL" id="EDW74663.1"/>
    </source>
</evidence>
<dbReference type="EMBL" id="CH963850">
    <property type="protein sequence ID" value="EDW74663.1"/>
    <property type="molecule type" value="Genomic_DNA"/>
</dbReference>
<dbReference type="FunFam" id="1.20.5.110:FF:000041">
    <property type="entry name" value="Synaptosomal-associated protein 29"/>
    <property type="match status" value="1"/>
</dbReference>
<reference evidence="8 9" key="1">
    <citation type="journal article" date="2007" name="Nature">
        <title>Evolution of genes and genomes on the Drosophila phylogeny.</title>
        <authorList>
            <consortium name="Drosophila 12 Genomes Consortium"/>
            <person name="Clark A.G."/>
            <person name="Eisen M.B."/>
            <person name="Smith D.R."/>
            <person name="Bergman C.M."/>
            <person name="Oliver B."/>
            <person name="Markow T.A."/>
            <person name="Kaufman T.C."/>
            <person name="Kellis M."/>
            <person name="Gelbart W."/>
            <person name="Iyer V.N."/>
            <person name="Pollard D.A."/>
            <person name="Sackton T.B."/>
            <person name="Larracuente A.M."/>
            <person name="Singh N.D."/>
            <person name="Abad J.P."/>
            <person name="Abt D.N."/>
            <person name="Adryan B."/>
            <person name="Aguade M."/>
            <person name="Akashi H."/>
            <person name="Anderson W.W."/>
            <person name="Aquadro C.F."/>
            <person name="Ardell D.H."/>
            <person name="Arguello R."/>
            <person name="Artieri C.G."/>
            <person name="Barbash D.A."/>
            <person name="Barker D."/>
            <person name="Barsanti P."/>
            <person name="Batterham P."/>
            <person name="Batzoglou S."/>
            <person name="Begun D."/>
            <person name="Bhutkar A."/>
            <person name="Blanco E."/>
            <person name="Bosak S.A."/>
            <person name="Bradley R.K."/>
            <person name="Brand A.D."/>
            <person name="Brent M.R."/>
            <person name="Brooks A.N."/>
            <person name="Brown R.H."/>
            <person name="Butlin R.K."/>
            <person name="Caggese C."/>
            <person name="Calvi B.R."/>
            <person name="Bernardo de Carvalho A."/>
            <person name="Caspi A."/>
            <person name="Castrezana S."/>
            <person name="Celniker S.E."/>
            <person name="Chang J.L."/>
            <person name="Chapple C."/>
            <person name="Chatterji S."/>
            <person name="Chinwalla A."/>
            <person name="Civetta A."/>
            <person name="Clifton S.W."/>
            <person name="Comeron J.M."/>
            <person name="Costello J.C."/>
            <person name="Coyne J.A."/>
            <person name="Daub J."/>
            <person name="David R.G."/>
            <person name="Delcher A.L."/>
            <person name="Delehaunty K."/>
            <person name="Do C.B."/>
            <person name="Ebling H."/>
            <person name="Edwards K."/>
            <person name="Eickbush T."/>
            <person name="Evans J.D."/>
            <person name="Filipski A."/>
            <person name="Findeiss S."/>
            <person name="Freyhult E."/>
            <person name="Fulton L."/>
            <person name="Fulton R."/>
            <person name="Garcia A.C."/>
            <person name="Gardiner A."/>
            <person name="Garfield D.A."/>
            <person name="Garvin B.E."/>
            <person name="Gibson G."/>
            <person name="Gilbert D."/>
            <person name="Gnerre S."/>
            <person name="Godfrey J."/>
            <person name="Good R."/>
            <person name="Gotea V."/>
            <person name="Gravely B."/>
            <person name="Greenberg A.J."/>
            <person name="Griffiths-Jones S."/>
            <person name="Gross S."/>
            <person name="Guigo R."/>
            <person name="Gustafson E.A."/>
            <person name="Haerty W."/>
            <person name="Hahn M.W."/>
            <person name="Halligan D.L."/>
            <person name="Halpern A.L."/>
            <person name="Halter G.M."/>
            <person name="Han M.V."/>
            <person name="Heger A."/>
            <person name="Hillier L."/>
            <person name="Hinrichs A.S."/>
            <person name="Holmes I."/>
            <person name="Hoskins R.A."/>
            <person name="Hubisz M.J."/>
            <person name="Hultmark D."/>
            <person name="Huntley M.A."/>
            <person name="Jaffe D.B."/>
            <person name="Jagadeeshan S."/>
            <person name="Jeck W.R."/>
            <person name="Johnson J."/>
            <person name="Jones C.D."/>
            <person name="Jordan W.C."/>
            <person name="Karpen G.H."/>
            <person name="Kataoka E."/>
            <person name="Keightley P.D."/>
            <person name="Kheradpour P."/>
            <person name="Kirkness E.F."/>
            <person name="Koerich L.B."/>
            <person name="Kristiansen K."/>
            <person name="Kudrna D."/>
            <person name="Kulathinal R.J."/>
            <person name="Kumar S."/>
            <person name="Kwok R."/>
            <person name="Lander E."/>
            <person name="Langley C.H."/>
            <person name="Lapoint R."/>
            <person name="Lazzaro B.P."/>
            <person name="Lee S.J."/>
            <person name="Levesque L."/>
            <person name="Li R."/>
            <person name="Lin C.F."/>
            <person name="Lin M.F."/>
            <person name="Lindblad-Toh K."/>
            <person name="Llopart A."/>
            <person name="Long M."/>
            <person name="Low L."/>
            <person name="Lozovsky E."/>
            <person name="Lu J."/>
            <person name="Luo M."/>
            <person name="Machado C.A."/>
            <person name="Makalowski W."/>
            <person name="Marzo M."/>
            <person name="Matsuda M."/>
            <person name="Matzkin L."/>
            <person name="McAllister B."/>
            <person name="McBride C.S."/>
            <person name="McKernan B."/>
            <person name="McKernan K."/>
            <person name="Mendez-Lago M."/>
            <person name="Minx P."/>
            <person name="Mollenhauer M.U."/>
            <person name="Montooth K."/>
            <person name="Mount S.M."/>
            <person name="Mu X."/>
            <person name="Myers E."/>
            <person name="Negre B."/>
            <person name="Newfeld S."/>
            <person name="Nielsen R."/>
            <person name="Noor M.A."/>
            <person name="O'Grady P."/>
            <person name="Pachter L."/>
            <person name="Papaceit M."/>
            <person name="Parisi M.J."/>
            <person name="Parisi M."/>
            <person name="Parts L."/>
            <person name="Pedersen J.S."/>
            <person name="Pesole G."/>
            <person name="Phillippy A.M."/>
            <person name="Ponting C.P."/>
            <person name="Pop M."/>
            <person name="Porcelli D."/>
            <person name="Powell J.R."/>
            <person name="Prohaska S."/>
            <person name="Pruitt K."/>
            <person name="Puig M."/>
            <person name="Quesneville H."/>
            <person name="Ram K.R."/>
            <person name="Rand D."/>
            <person name="Rasmussen M.D."/>
            <person name="Reed L.K."/>
            <person name="Reenan R."/>
            <person name="Reily A."/>
            <person name="Remington K.A."/>
            <person name="Rieger T.T."/>
            <person name="Ritchie M.G."/>
            <person name="Robin C."/>
            <person name="Rogers Y.H."/>
            <person name="Rohde C."/>
            <person name="Rozas J."/>
            <person name="Rubenfield M.J."/>
            <person name="Ruiz A."/>
            <person name="Russo S."/>
            <person name="Salzberg S.L."/>
            <person name="Sanchez-Gracia A."/>
            <person name="Saranga D.J."/>
            <person name="Sato H."/>
            <person name="Schaeffer S.W."/>
            <person name="Schatz M.C."/>
            <person name="Schlenke T."/>
            <person name="Schwartz R."/>
            <person name="Segarra C."/>
            <person name="Singh R.S."/>
            <person name="Sirot L."/>
            <person name="Sirota M."/>
            <person name="Sisneros N.B."/>
            <person name="Smith C.D."/>
            <person name="Smith T.F."/>
            <person name="Spieth J."/>
            <person name="Stage D.E."/>
            <person name="Stark A."/>
            <person name="Stephan W."/>
            <person name="Strausberg R.L."/>
            <person name="Strempel S."/>
            <person name="Sturgill D."/>
            <person name="Sutton G."/>
            <person name="Sutton G.G."/>
            <person name="Tao W."/>
            <person name="Teichmann S."/>
            <person name="Tobari Y.N."/>
            <person name="Tomimura Y."/>
            <person name="Tsolas J.M."/>
            <person name="Valente V.L."/>
            <person name="Venter E."/>
            <person name="Venter J.C."/>
            <person name="Vicario S."/>
            <person name="Vieira F.G."/>
            <person name="Vilella A.J."/>
            <person name="Villasante A."/>
            <person name="Walenz B."/>
            <person name="Wang J."/>
            <person name="Wasserman M."/>
            <person name="Watts T."/>
            <person name="Wilson D."/>
            <person name="Wilson R.K."/>
            <person name="Wing R.A."/>
            <person name="Wolfner M.F."/>
            <person name="Wong A."/>
            <person name="Wong G.K."/>
            <person name="Wu C.I."/>
            <person name="Wu G."/>
            <person name="Yamamoto D."/>
            <person name="Yang H.P."/>
            <person name="Yang S.P."/>
            <person name="Yorke J.A."/>
            <person name="Yoshida K."/>
            <person name="Zdobnov E."/>
            <person name="Zhang P."/>
            <person name="Zhang Y."/>
            <person name="Zimin A.V."/>
            <person name="Baldwin J."/>
            <person name="Abdouelleil A."/>
            <person name="Abdulkadir J."/>
            <person name="Abebe A."/>
            <person name="Abera B."/>
            <person name="Abreu J."/>
            <person name="Acer S.C."/>
            <person name="Aftuck L."/>
            <person name="Alexander A."/>
            <person name="An P."/>
            <person name="Anderson E."/>
            <person name="Anderson S."/>
            <person name="Arachi H."/>
            <person name="Azer M."/>
            <person name="Bachantsang P."/>
            <person name="Barry A."/>
            <person name="Bayul T."/>
            <person name="Berlin A."/>
            <person name="Bessette D."/>
            <person name="Bloom T."/>
            <person name="Blye J."/>
            <person name="Boguslavskiy L."/>
            <person name="Bonnet C."/>
            <person name="Boukhgalter B."/>
            <person name="Bourzgui I."/>
            <person name="Brown A."/>
            <person name="Cahill P."/>
            <person name="Channer S."/>
            <person name="Cheshatsang Y."/>
            <person name="Chuda L."/>
            <person name="Citroen M."/>
            <person name="Collymore A."/>
            <person name="Cooke P."/>
            <person name="Costello M."/>
            <person name="D'Aco K."/>
            <person name="Daza R."/>
            <person name="De Haan G."/>
            <person name="DeGray S."/>
            <person name="DeMaso C."/>
            <person name="Dhargay N."/>
            <person name="Dooley K."/>
            <person name="Dooley E."/>
            <person name="Doricent M."/>
            <person name="Dorje P."/>
            <person name="Dorjee K."/>
            <person name="Dupes A."/>
            <person name="Elong R."/>
            <person name="Falk J."/>
            <person name="Farina A."/>
            <person name="Faro S."/>
            <person name="Ferguson D."/>
            <person name="Fisher S."/>
            <person name="Foley C.D."/>
            <person name="Franke A."/>
            <person name="Friedrich D."/>
            <person name="Gadbois L."/>
            <person name="Gearin G."/>
            <person name="Gearin C.R."/>
            <person name="Giannoukos G."/>
            <person name="Goode T."/>
            <person name="Graham J."/>
            <person name="Grandbois E."/>
            <person name="Grewal S."/>
            <person name="Gyaltsen K."/>
            <person name="Hafez N."/>
            <person name="Hagos B."/>
            <person name="Hall J."/>
            <person name="Henson C."/>
            <person name="Hollinger A."/>
            <person name="Honan T."/>
            <person name="Huard M.D."/>
            <person name="Hughes L."/>
            <person name="Hurhula B."/>
            <person name="Husby M.E."/>
            <person name="Kamat A."/>
            <person name="Kanga B."/>
            <person name="Kashin S."/>
            <person name="Khazanovich D."/>
            <person name="Kisner P."/>
            <person name="Lance K."/>
            <person name="Lara M."/>
            <person name="Lee W."/>
            <person name="Lennon N."/>
            <person name="Letendre F."/>
            <person name="LeVine R."/>
            <person name="Lipovsky A."/>
            <person name="Liu X."/>
            <person name="Liu J."/>
            <person name="Liu S."/>
            <person name="Lokyitsang T."/>
            <person name="Lokyitsang Y."/>
            <person name="Lubonja R."/>
            <person name="Lui A."/>
            <person name="MacDonald P."/>
            <person name="Magnisalis V."/>
            <person name="Maru K."/>
            <person name="Matthews C."/>
            <person name="McCusker W."/>
            <person name="McDonough S."/>
            <person name="Mehta T."/>
            <person name="Meldrim J."/>
            <person name="Meneus L."/>
            <person name="Mihai O."/>
            <person name="Mihalev A."/>
            <person name="Mihova T."/>
            <person name="Mittelman R."/>
            <person name="Mlenga V."/>
            <person name="Montmayeur A."/>
            <person name="Mulrain L."/>
            <person name="Navidi A."/>
            <person name="Naylor J."/>
            <person name="Negash T."/>
            <person name="Nguyen T."/>
            <person name="Nguyen N."/>
            <person name="Nicol R."/>
            <person name="Norbu C."/>
            <person name="Norbu N."/>
            <person name="Novod N."/>
            <person name="O'Neill B."/>
            <person name="Osman S."/>
            <person name="Markiewicz E."/>
            <person name="Oyono O.L."/>
            <person name="Patti C."/>
            <person name="Phunkhang P."/>
            <person name="Pierre F."/>
            <person name="Priest M."/>
            <person name="Raghuraman S."/>
            <person name="Rege F."/>
            <person name="Reyes R."/>
            <person name="Rise C."/>
            <person name="Rogov P."/>
            <person name="Ross K."/>
            <person name="Ryan E."/>
            <person name="Settipalli S."/>
            <person name="Shea T."/>
            <person name="Sherpa N."/>
            <person name="Shi L."/>
            <person name="Shih D."/>
            <person name="Sparrow T."/>
            <person name="Spaulding J."/>
            <person name="Stalker J."/>
            <person name="Stange-Thomann N."/>
            <person name="Stavropoulos S."/>
            <person name="Stone C."/>
            <person name="Strader C."/>
            <person name="Tesfaye S."/>
            <person name="Thomson T."/>
            <person name="Thoulutsang Y."/>
            <person name="Thoulutsang D."/>
            <person name="Topham K."/>
            <person name="Topping I."/>
            <person name="Tsamla T."/>
            <person name="Vassiliev H."/>
            <person name="Vo A."/>
            <person name="Wangchuk T."/>
            <person name="Wangdi T."/>
            <person name="Weiand M."/>
            <person name="Wilkinson J."/>
            <person name="Wilson A."/>
            <person name="Yadav S."/>
            <person name="Young G."/>
            <person name="Yu Q."/>
            <person name="Zembek L."/>
            <person name="Zhong D."/>
            <person name="Zimmer A."/>
            <person name="Zwirko Z."/>
            <person name="Jaffe D.B."/>
            <person name="Alvarez P."/>
            <person name="Brockman W."/>
            <person name="Butler J."/>
            <person name="Chin C."/>
            <person name="Gnerre S."/>
            <person name="Grabherr M."/>
            <person name="Kleber M."/>
            <person name="Mauceli E."/>
            <person name="MacCallum I."/>
        </authorList>
    </citation>
    <scope>NUCLEOTIDE SEQUENCE [LARGE SCALE GENOMIC DNA]</scope>
    <source>
        <strain evidence="9">Tucson 14030-0811.24</strain>
    </source>
</reference>
<dbReference type="GO" id="GO:0005886">
    <property type="term" value="C:plasma membrane"/>
    <property type="evidence" value="ECO:0007669"/>
    <property type="project" value="TreeGrafter"/>
</dbReference>
<evidence type="ECO:0000256" key="1">
    <source>
        <dbReference type="ARBA" id="ARBA00009480"/>
    </source>
</evidence>
<dbReference type="GO" id="GO:0098793">
    <property type="term" value="C:presynapse"/>
    <property type="evidence" value="ECO:0007669"/>
    <property type="project" value="GOC"/>
</dbReference>
<dbReference type="eggNOG" id="KOG3065">
    <property type="taxonomic scope" value="Eukaryota"/>
</dbReference>
<keyword evidence="4 5" id="KW-0175">Coiled coil</keyword>
<dbReference type="SMR" id="B4MRC4"/>
<feature type="compositionally biased region" description="Acidic residues" evidence="6">
    <location>
        <begin position="48"/>
        <end position="57"/>
    </location>
</feature>
<feature type="region of interest" description="Disordered" evidence="6">
    <location>
        <begin position="147"/>
        <end position="221"/>
    </location>
</feature>
<dbReference type="GO" id="GO:0016082">
    <property type="term" value="P:synaptic vesicle priming"/>
    <property type="evidence" value="ECO:0007669"/>
    <property type="project" value="TreeGrafter"/>
</dbReference>
<dbReference type="SMART" id="SM00397">
    <property type="entry name" value="t_SNARE"/>
    <property type="match status" value="2"/>
</dbReference>
<dbReference type="STRING" id="7260.B4MRC4"/>
<dbReference type="PhylomeDB" id="B4MRC4"/>
<feature type="domain" description="T-SNARE coiled-coil homology" evidence="7">
    <location>
        <begin position="221"/>
        <end position="283"/>
    </location>
</feature>
<evidence type="ECO:0000256" key="4">
    <source>
        <dbReference type="ARBA" id="ARBA00023054"/>
    </source>
</evidence>
<organism evidence="8 9">
    <name type="scientific">Drosophila willistoni</name>
    <name type="common">Fruit fly</name>
    <dbReference type="NCBI Taxonomy" id="7260"/>
    <lineage>
        <taxon>Eukaryota</taxon>
        <taxon>Metazoa</taxon>
        <taxon>Ecdysozoa</taxon>
        <taxon>Arthropoda</taxon>
        <taxon>Hexapoda</taxon>
        <taxon>Insecta</taxon>
        <taxon>Pterygota</taxon>
        <taxon>Neoptera</taxon>
        <taxon>Endopterygota</taxon>
        <taxon>Diptera</taxon>
        <taxon>Brachycera</taxon>
        <taxon>Muscomorpha</taxon>
        <taxon>Ephydroidea</taxon>
        <taxon>Drosophilidae</taxon>
        <taxon>Drosophila</taxon>
        <taxon>Sophophora</taxon>
    </lineage>
</organism>
<keyword evidence="2" id="KW-0813">Transport</keyword>
<dbReference type="Gene3D" id="1.20.5.110">
    <property type="match status" value="2"/>
</dbReference>
<dbReference type="HOGENOM" id="CLU_069907_0_0_1"/>
<evidence type="ECO:0000256" key="6">
    <source>
        <dbReference type="SAM" id="MobiDB-lite"/>
    </source>
</evidence>
<gene>
    <name evidence="8" type="primary">Dwil\GK15806</name>
    <name evidence="8" type="ORF">Dwil_GK15806</name>
</gene>
<dbReference type="PANTHER" id="PTHR19305:SF9">
    <property type="entry name" value="SYNAPTOSOMAL-ASSOCIATED PROTEIN 29"/>
    <property type="match status" value="1"/>
</dbReference>
<proteinExistence type="inferred from homology"/>
<dbReference type="OrthoDB" id="18679at2759"/>
<keyword evidence="9" id="KW-1185">Reference proteome</keyword>
<dbReference type="OMA" id="NLDEMCD"/>
<dbReference type="InterPro" id="IPR000727">
    <property type="entry name" value="T_SNARE_dom"/>
</dbReference>
<accession>B4MRC4</accession>
<protein>
    <recommendedName>
        <fullName evidence="7">t-SNARE coiled-coil homology domain-containing protein</fullName>
    </recommendedName>
</protein>
<dbReference type="FunCoup" id="B4MRC4">
    <property type="interactions" value="869"/>
</dbReference>
<evidence type="ECO:0000256" key="2">
    <source>
        <dbReference type="ARBA" id="ARBA00022448"/>
    </source>
</evidence>
<evidence type="ECO:0000259" key="7">
    <source>
        <dbReference type="PROSITE" id="PS50192"/>
    </source>
</evidence>
<keyword evidence="3" id="KW-0653">Protein transport</keyword>
<dbReference type="InParanoid" id="B4MRC4"/>
<dbReference type="FunFam" id="1.20.5.110:FF:000079">
    <property type="entry name" value="synaptosomal-associated protein 29"/>
    <property type="match status" value="1"/>
</dbReference>
<dbReference type="GO" id="GO:0031201">
    <property type="term" value="C:SNARE complex"/>
    <property type="evidence" value="ECO:0007669"/>
    <property type="project" value="TreeGrafter"/>
</dbReference>
<dbReference type="AlphaFoldDB" id="B4MRC4"/>
<dbReference type="GO" id="GO:0015031">
    <property type="term" value="P:protein transport"/>
    <property type="evidence" value="ECO:0007669"/>
    <property type="project" value="UniProtKB-KW"/>
</dbReference>
<dbReference type="Proteomes" id="UP000007798">
    <property type="component" value="Unassembled WGS sequence"/>
</dbReference>
<name>B4MRC4_DROWI</name>
<sequence>MANNYLQPVNNHFTDDFDKLADVDDDLFLKNTRPKPSQSQRSTNPFENDNDDGDEDSPTASSIAAQRQAYAEKRRAIEQRTLDSTNKSLGLLYETEEVGKATAVELAKQREQLEKTSQHLDEIQSTLRFSQRHLNGLKSVFGGLKNYLSGNRDQPPTATASPTGSQTSSQEANSNIASGSSRAVPQPQATSAAQRYDNHPVSRLRSDASSSSASMQQQRGNPFQAQIDSNLDDMCDNLSRLKFLATDLGTEIESQNELLDNMNYKIEDVDLKMNKQNKEIKKLLTK</sequence>
<feature type="region of interest" description="Disordered" evidence="6">
    <location>
        <begin position="28"/>
        <end position="65"/>
    </location>
</feature>
<feature type="compositionally biased region" description="Polar residues" evidence="6">
    <location>
        <begin position="34"/>
        <end position="47"/>
    </location>
</feature>
<evidence type="ECO:0000313" key="9">
    <source>
        <dbReference type="Proteomes" id="UP000007798"/>
    </source>
</evidence>
<feature type="compositionally biased region" description="Basic and acidic residues" evidence="6">
    <location>
        <begin position="196"/>
        <end position="206"/>
    </location>
</feature>
<dbReference type="SUPFAM" id="SSF58038">
    <property type="entry name" value="SNARE fusion complex"/>
    <property type="match status" value="2"/>
</dbReference>
<dbReference type="KEGG" id="dwi:6641074"/>
<comment type="similarity">
    <text evidence="1">Belongs to the SNAP-25 family.</text>
</comment>
<dbReference type="GO" id="GO:0005484">
    <property type="term" value="F:SNAP receptor activity"/>
    <property type="evidence" value="ECO:0007669"/>
    <property type="project" value="TreeGrafter"/>
</dbReference>
<evidence type="ECO:0000256" key="3">
    <source>
        <dbReference type="ARBA" id="ARBA00022927"/>
    </source>
</evidence>
<dbReference type="GO" id="GO:0019905">
    <property type="term" value="F:syntaxin binding"/>
    <property type="evidence" value="ECO:0007669"/>
    <property type="project" value="TreeGrafter"/>
</dbReference>